<accession>A0A8H6IPM6</accession>
<proteinExistence type="predicted"/>
<dbReference type="EMBL" id="WIGN01000528">
    <property type="protein sequence ID" value="KAF6789646.1"/>
    <property type="molecule type" value="Genomic_DNA"/>
</dbReference>
<reference evidence="2 3" key="1">
    <citation type="journal article" date="2020" name="Phytopathology">
        <title>Genome Sequence Resources of Colletotrichum truncatum, C. plurivorum, C. musicola, and C. sojae: Four Species Pathogenic to Soybean (Glycine max).</title>
        <authorList>
            <person name="Rogerio F."/>
            <person name="Boufleur T.R."/>
            <person name="Ciampi-Guillardi M."/>
            <person name="Sukno S.A."/>
            <person name="Thon M.R."/>
            <person name="Massola Junior N.S."/>
            <person name="Baroncelli R."/>
        </authorList>
    </citation>
    <scope>NUCLEOTIDE SEQUENCE [LARGE SCALE GENOMIC DNA]</scope>
    <source>
        <strain evidence="2 3">LFN0009</strain>
    </source>
</reference>
<sequence>MNAAGMVRRDPTREEPPARRCSPFQVRGLTDATPSQAHDQPRTGKPHGTEADVDYHSRATPQSSMPKDCPMIKHVGGLDKSGEVGSPPAGCPVRGEPVNDAVYRAIHRPSKKRLSPGVSSRGAPPLQVVVIHQKRLC</sequence>
<evidence type="ECO:0000313" key="3">
    <source>
        <dbReference type="Proteomes" id="UP000652219"/>
    </source>
</evidence>
<evidence type="ECO:0000256" key="1">
    <source>
        <dbReference type="SAM" id="MobiDB-lite"/>
    </source>
</evidence>
<dbReference type="Proteomes" id="UP000652219">
    <property type="component" value="Unassembled WGS sequence"/>
</dbReference>
<gene>
    <name evidence="2" type="ORF">CSOJ01_14759</name>
</gene>
<feature type="compositionally biased region" description="Basic and acidic residues" evidence="1">
    <location>
        <begin position="7"/>
        <end position="18"/>
    </location>
</feature>
<protein>
    <submittedName>
        <fullName evidence="2">Uncharacterized protein</fullName>
    </submittedName>
</protein>
<evidence type="ECO:0000313" key="2">
    <source>
        <dbReference type="EMBL" id="KAF6789646.1"/>
    </source>
</evidence>
<feature type="region of interest" description="Disordered" evidence="1">
    <location>
        <begin position="1"/>
        <end position="96"/>
    </location>
</feature>
<dbReference type="AlphaFoldDB" id="A0A8H6IPM6"/>
<comment type="caution">
    <text evidence="2">The sequence shown here is derived from an EMBL/GenBank/DDBJ whole genome shotgun (WGS) entry which is preliminary data.</text>
</comment>
<feature type="compositionally biased region" description="Basic and acidic residues" evidence="1">
    <location>
        <begin position="39"/>
        <end position="57"/>
    </location>
</feature>
<keyword evidence="3" id="KW-1185">Reference proteome</keyword>
<name>A0A8H6IPM6_9PEZI</name>
<organism evidence="2 3">
    <name type="scientific">Colletotrichum sojae</name>
    <dbReference type="NCBI Taxonomy" id="2175907"/>
    <lineage>
        <taxon>Eukaryota</taxon>
        <taxon>Fungi</taxon>
        <taxon>Dikarya</taxon>
        <taxon>Ascomycota</taxon>
        <taxon>Pezizomycotina</taxon>
        <taxon>Sordariomycetes</taxon>
        <taxon>Hypocreomycetidae</taxon>
        <taxon>Glomerellales</taxon>
        <taxon>Glomerellaceae</taxon>
        <taxon>Colletotrichum</taxon>
        <taxon>Colletotrichum orchidearum species complex</taxon>
    </lineage>
</organism>